<evidence type="ECO:0008006" key="4">
    <source>
        <dbReference type="Google" id="ProtNLM"/>
    </source>
</evidence>
<dbReference type="AlphaFoldDB" id="A0A6M3IL69"/>
<keyword evidence="1" id="KW-0175">Coiled coil</keyword>
<organism evidence="3">
    <name type="scientific">viral metagenome</name>
    <dbReference type="NCBI Taxonomy" id="1070528"/>
    <lineage>
        <taxon>unclassified sequences</taxon>
        <taxon>metagenomes</taxon>
        <taxon>organismal metagenomes</taxon>
    </lineage>
</organism>
<dbReference type="EMBL" id="MT141319">
    <property type="protein sequence ID" value="QJA58360.1"/>
    <property type="molecule type" value="Genomic_DNA"/>
</dbReference>
<feature type="compositionally biased region" description="Polar residues" evidence="2">
    <location>
        <begin position="1"/>
        <end position="23"/>
    </location>
</feature>
<evidence type="ECO:0000256" key="2">
    <source>
        <dbReference type="SAM" id="MobiDB-lite"/>
    </source>
</evidence>
<feature type="region of interest" description="Disordered" evidence="2">
    <location>
        <begin position="1"/>
        <end position="29"/>
    </location>
</feature>
<name>A0A6M3IL69_9ZZZZ</name>
<gene>
    <name evidence="3" type="ORF">MM415B01466_0019</name>
</gene>
<evidence type="ECO:0000313" key="3">
    <source>
        <dbReference type="EMBL" id="QJA58360.1"/>
    </source>
</evidence>
<feature type="coiled-coil region" evidence="1">
    <location>
        <begin position="41"/>
        <end position="127"/>
    </location>
</feature>
<feature type="compositionally biased region" description="Basic and acidic residues" evidence="2">
    <location>
        <begin position="213"/>
        <end position="236"/>
    </location>
</feature>
<protein>
    <recommendedName>
        <fullName evidence="4">Scaffolding protein</fullName>
    </recommendedName>
</protein>
<accession>A0A6M3IL69</accession>
<evidence type="ECO:0000256" key="1">
    <source>
        <dbReference type="SAM" id="Coils"/>
    </source>
</evidence>
<sequence length="236" mass="26705">MKGQENQVTLQENTAESVETTVTDEAKTEKTYTQEEVAKMQSTFEKKARQSEREAKQYKGEVDTVRSEISTLTEQLATLSSEIQRREMEGLADLPQGQQVARLLESARRKEADLIKKEQDLKKMQNTALEGLKFKDALALSKEYDIDVDDLMECDTMAEMYKTALKLTKEKVTTPKTEVKPAAKIPDRIDSAISNAAGKGRMWKASEITSMSSDERFDKRSEIATAQREGRIDHTK</sequence>
<proteinExistence type="predicted"/>
<feature type="region of interest" description="Disordered" evidence="2">
    <location>
        <begin position="207"/>
        <end position="236"/>
    </location>
</feature>
<reference evidence="3" key="1">
    <citation type="submission" date="2020-03" db="EMBL/GenBank/DDBJ databases">
        <title>The deep terrestrial virosphere.</title>
        <authorList>
            <person name="Holmfeldt K."/>
            <person name="Nilsson E."/>
            <person name="Simone D."/>
            <person name="Lopez-Fernandez M."/>
            <person name="Wu X."/>
            <person name="de Brujin I."/>
            <person name="Lundin D."/>
            <person name="Andersson A."/>
            <person name="Bertilsson S."/>
            <person name="Dopson M."/>
        </authorList>
    </citation>
    <scope>NUCLEOTIDE SEQUENCE</scope>
    <source>
        <strain evidence="3">MM415B01466</strain>
    </source>
</reference>